<dbReference type="Proteomes" id="UP000297951">
    <property type="component" value="Unassembled WGS sequence"/>
</dbReference>
<organism evidence="2 3">
    <name type="scientific">Rothia nasimurium</name>
    <dbReference type="NCBI Taxonomy" id="85336"/>
    <lineage>
        <taxon>Bacteria</taxon>
        <taxon>Bacillati</taxon>
        <taxon>Actinomycetota</taxon>
        <taxon>Actinomycetes</taxon>
        <taxon>Micrococcales</taxon>
        <taxon>Micrococcaceae</taxon>
        <taxon>Rothia</taxon>
    </lineage>
</organism>
<dbReference type="AlphaFoldDB" id="A0A4Y9F3F6"/>
<sequence length="132" mass="13697">MPLFTLPHTRKVAKAQLAAVTAVTLLASGTAYARATETPDATGTYQAGQTGDSAALVKETDRLIVTFAEGTTTEERQTIVDSALEDTGALETAEVVKESVGEDATIGVIEAEQQSAIEALTAGAMPRTSRTV</sequence>
<evidence type="ECO:0000313" key="2">
    <source>
        <dbReference type="EMBL" id="TFU22418.1"/>
    </source>
</evidence>
<keyword evidence="1" id="KW-0732">Signal</keyword>
<dbReference type="EMBL" id="SPQC01000017">
    <property type="protein sequence ID" value="TFU22418.1"/>
    <property type="molecule type" value="Genomic_DNA"/>
</dbReference>
<dbReference type="RefSeq" id="WP_135012401.1">
    <property type="nucleotide sequence ID" value="NZ_JADGLK010000017.1"/>
</dbReference>
<feature type="chain" id="PRO_5021493488" evidence="1">
    <location>
        <begin position="34"/>
        <end position="132"/>
    </location>
</feature>
<gene>
    <name evidence="2" type="ORF">E4U03_05905</name>
</gene>
<accession>A0A4Y9F3F6</accession>
<reference evidence="2 3" key="1">
    <citation type="submission" date="2019-03" db="EMBL/GenBank/DDBJ databases">
        <title>Diversity of the mouse oral microbiome.</title>
        <authorList>
            <person name="Joseph S."/>
            <person name="Aduse-Opoku J."/>
            <person name="Curtis M."/>
            <person name="Wade W."/>
            <person name="Hashim A."/>
        </authorList>
    </citation>
    <scope>NUCLEOTIDE SEQUENCE [LARGE SCALE GENOMIC DNA]</scope>
    <source>
        <strain evidence="3">irhom_31</strain>
    </source>
</reference>
<comment type="caution">
    <text evidence="2">The sequence shown here is derived from an EMBL/GenBank/DDBJ whole genome shotgun (WGS) entry which is preliminary data.</text>
</comment>
<protein>
    <submittedName>
        <fullName evidence="2">Uncharacterized protein</fullName>
    </submittedName>
</protein>
<evidence type="ECO:0000313" key="3">
    <source>
        <dbReference type="Proteomes" id="UP000297951"/>
    </source>
</evidence>
<name>A0A4Y9F3F6_9MICC</name>
<feature type="signal peptide" evidence="1">
    <location>
        <begin position="1"/>
        <end position="33"/>
    </location>
</feature>
<evidence type="ECO:0000256" key="1">
    <source>
        <dbReference type="SAM" id="SignalP"/>
    </source>
</evidence>
<proteinExistence type="predicted"/>